<evidence type="ECO:0000256" key="3">
    <source>
        <dbReference type="ARBA" id="ARBA00022737"/>
    </source>
</evidence>
<dbReference type="EMBL" id="JALJOV010000058">
    <property type="protein sequence ID" value="KAK9867876.1"/>
    <property type="molecule type" value="Genomic_DNA"/>
</dbReference>
<keyword evidence="4" id="KW-0862">Zinc</keyword>
<feature type="repeat" description="ANK" evidence="6">
    <location>
        <begin position="159"/>
        <end position="191"/>
    </location>
</feature>
<keyword evidence="2" id="KW-0479">Metal-binding</keyword>
<sequence length="331" mass="35775">MASGEAIHLGGCRCGKVKFTLKGSPVSQCYCHCHSCRIYHTMGNVEEFSKVLQARPALVTYSSFWKRNNCLHYAAAARNLPLLQAAASVIQRLHGTNATDGRLHVRVPKMRGGPSGDGLGCAPQGAGTMRTSSCQRAAARVIVCGRASVYRYIDSPSANGMTPLHLATLASNPACIRALTDAGASMTARSSALLVSDAGVFPAGSTPLHIAAQHDDRASVRILLQAQLARIRMRGPSLMISGPPTGSRQDGRNGLLQGNALREELLEWLEGHKGTMSEMAPMQIHIALILLHILMRFRWKQQYVNTLGTERATGWDLRNALLVKCCNHLFA</sequence>
<evidence type="ECO:0000256" key="5">
    <source>
        <dbReference type="ARBA" id="ARBA00023043"/>
    </source>
</evidence>
<dbReference type="InterPro" id="IPR036770">
    <property type="entry name" value="Ankyrin_rpt-contain_sf"/>
</dbReference>
<dbReference type="PANTHER" id="PTHR24198:SF165">
    <property type="entry name" value="ANKYRIN REPEAT-CONTAINING PROTEIN-RELATED"/>
    <property type="match status" value="1"/>
</dbReference>
<dbReference type="GO" id="GO:0046872">
    <property type="term" value="F:metal ion binding"/>
    <property type="evidence" value="ECO:0007669"/>
    <property type="project" value="UniProtKB-KW"/>
</dbReference>
<evidence type="ECO:0000256" key="1">
    <source>
        <dbReference type="ARBA" id="ARBA00005495"/>
    </source>
</evidence>
<dbReference type="Gene3D" id="1.25.40.20">
    <property type="entry name" value="Ankyrin repeat-containing domain"/>
    <property type="match status" value="1"/>
</dbReference>
<dbReference type="Pfam" id="PF12796">
    <property type="entry name" value="Ank_2"/>
    <property type="match status" value="1"/>
</dbReference>
<evidence type="ECO:0000259" key="7">
    <source>
        <dbReference type="Pfam" id="PF04828"/>
    </source>
</evidence>
<dbReference type="GO" id="GO:0016846">
    <property type="term" value="F:carbon-sulfur lyase activity"/>
    <property type="evidence" value="ECO:0007669"/>
    <property type="project" value="InterPro"/>
</dbReference>
<dbReference type="InterPro" id="IPR006913">
    <property type="entry name" value="CENP-V/GFA"/>
</dbReference>
<dbReference type="Gene3D" id="3.90.1590.10">
    <property type="entry name" value="glutathione-dependent formaldehyde- activating enzyme (gfa)"/>
    <property type="match status" value="1"/>
</dbReference>
<gene>
    <name evidence="8" type="ORF">WJX84_008161</name>
</gene>
<keyword evidence="9" id="KW-1185">Reference proteome</keyword>
<reference evidence="8 9" key="1">
    <citation type="journal article" date="2024" name="Nat. Commun.">
        <title>Phylogenomics reveals the evolutionary origins of lichenization in chlorophyte algae.</title>
        <authorList>
            <person name="Puginier C."/>
            <person name="Libourel C."/>
            <person name="Otte J."/>
            <person name="Skaloud P."/>
            <person name="Haon M."/>
            <person name="Grisel S."/>
            <person name="Petersen M."/>
            <person name="Berrin J.G."/>
            <person name="Delaux P.M."/>
            <person name="Dal Grande F."/>
            <person name="Keller J."/>
        </authorList>
    </citation>
    <scope>NUCLEOTIDE SEQUENCE [LARGE SCALE GENOMIC DNA]</scope>
    <source>
        <strain evidence="8 9">SAG 2523</strain>
    </source>
</reference>
<dbReference type="PROSITE" id="PS50297">
    <property type="entry name" value="ANK_REP_REGION"/>
    <property type="match status" value="2"/>
</dbReference>
<dbReference type="InterPro" id="IPR011057">
    <property type="entry name" value="Mss4-like_sf"/>
</dbReference>
<dbReference type="PROSITE" id="PS50088">
    <property type="entry name" value="ANK_REPEAT"/>
    <property type="match status" value="2"/>
</dbReference>
<organism evidence="8 9">
    <name type="scientific">Apatococcus fuscideae</name>
    <dbReference type="NCBI Taxonomy" id="2026836"/>
    <lineage>
        <taxon>Eukaryota</taxon>
        <taxon>Viridiplantae</taxon>
        <taxon>Chlorophyta</taxon>
        <taxon>core chlorophytes</taxon>
        <taxon>Trebouxiophyceae</taxon>
        <taxon>Chlorellales</taxon>
        <taxon>Chlorellaceae</taxon>
        <taxon>Apatococcus</taxon>
    </lineage>
</organism>
<evidence type="ECO:0000313" key="8">
    <source>
        <dbReference type="EMBL" id="KAK9867876.1"/>
    </source>
</evidence>
<feature type="domain" description="CENP-V/GFA" evidence="7">
    <location>
        <begin position="10"/>
        <end position="40"/>
    </location>
</feature>
<feature type="repeat" description="ANK" evidence="6">
    <location>
        <begin position="203"/>
        <end position="225"/>
    </location>
</feature>
<dbReference type="AlphaFoldDB" id="A0AAW1TFR9"/>
<name>A0AAW1TFR9_9CHLO</name>
<evidence type="ECO:0000256" key="2">
    <source>
        <dbReference type="ARBA" id="ARBA00022723"/>
    </source>
</evidence>
<keyword evidence="3" id="KW-0677">Repeat</keyword>
<dbReference type="Pfam" id="PF04828">
    <property type="entry name" value="GFA"/>
    <property type="match status" value="1"/>
</dbReference>
<protein>
    <recommendedName>
        <fullName evidence="7">CENP-V/GFA domain-containing protein</fullName>
    </recommendedName>
</protein>
<evidence type="ECO:0000313" key="9">
    <source>
        <dbReference type="Proteomes" id="UP001485043"/>
    </source>
</evidence>
<comment type="caution">
    <text evidence="8">The sequence shown here is derived from an EMBL/GenBank/DDBJ whole genome shotgun (WGS) entry which is preliminary data.</text>
</comment>
<dbReference type="InterPro" id="IPR002110">
    <property type="entry name" value="Ankyrin_rpt"/>
</dbReference>
<proteinExistence type="inferred from homology"/>
<dbReference type="PANTHER" id="PTHR24198">
    <property type="entry name" value="ANKYRIN REPEAT AND PROTEIN KINASE DOMAIN-CONTAINING PROTEIN"/>
    <property type="match status" value="1"/>
</dbReference>
<dbReference type="SUPFAM" id="SSF48403">
    <property type="entry name" value="Ankyrin repeat"/>
    <property type="match status" value="1"/>
</dbReference>
<dbReference type="Proteomes" id="UP001485043">
    <property type="component" value="Unassembled WGS sequence"/>
</dbReference>
<evidence type="ECO:0000256" key="4">
    <source>
        <dbReference type="ARBA" id="ARBA00022833"/>
    </source>
</evidence>
<dbReference type="SMART" id="SM00248">
    <property type="entry name" value="ANK"/>
    <property type="match status" value="3"/>
</dbReference>
<dbReference type="SUPFAM" id="SSF51316">
    <property type="entry name" value="Mss4-like"/>
    <property type="match status" value="1"/>
</dbReference>
<evidence type="ECO:0000256" key="6">
    <source>
        <dbReference type="PROSITE-ProRule" id="PRU00023"/>
    </source>
</evidence>
<comment type="similarity">
    <text evidence="1">Belongs to the Gfa family.</text>
</comment>
<keyword evidence="5 6" id="KW-0040">ANK repeat</keyword>
<accession>A0AAW1TFR9</accession>